<reference evidence="5 6" key="1">
    <citation type="submission" date="2023-07" db="EMBL/GenBank/DDBJ databases">
        <title>Comparative genomics of wheat-associated soil bacteria to identify genetic determinants of phenazine resistance.</title>
        <authorList>
            <person name="Mouncey N."/>
        </authorList>
    </citation>
    <scope>NUCLEOTIDE SEQUENCE [LARGE SCALE GENOMIC DNA]</scope>
    <source>
        <strain evidence="5 6">V2I4</strain>
    </source>
</reference>
<accession>A0ABU0T9L2</accession>
<comment type="caution">
    <text evidence="5">The sequence shown here is derived from an EMBL/GenBank/DDBJ whole genome shotgun (WGS) entry which is preliminary data.</text>
</comment>
<feature type="domain" description="HTH gntR-type" evidence="4">
    <location>
        <begin position="312"/>
        <end position="380"/>
    </location>
</feature>
<evidence type="ECO:0000313" key="5">
    <source>
        <dbReference type="EMBL" id="MDQ1031479.1"/>
    </source>
</evidence>
<dbReference type="InterPro" id="IPR036390">
    <property type="entry name" value="WH_DNA-bd_sf"/>
</dbReference>
<feature type="domain" description="HTH gntR-type" evidence="4">
    <location>
        <begin position="232"/>
        <end position="300"/>
    </location>
</feature>
<dbReference type="InterPro" id="IPR050679">
    <property type="entry name" value="Bact_HTH_transcr_reg"/>
</dbReference>
<dbReference type="SUPFAM" id="SSF46785">
    <property type="entry name" value="Winged helix' DNA-binding domain"/>
    <property type="match status" value="5"/>
</dbReference>
<dbReference type="GO" id="GO:0003677">
    <property type="term" value="F:DNA binding"/>
    <property type="evidence" value="ECO:0007669"/>
    <property type="project" value="UniProtKB-KW"/>
</dbReference>
<evidence type="ECO:0000256" key="1">
    <source>
        <dbReference type="ARBA" id="ARBA00023015"/>
    </source>
</evidence>
<gene>
    <name evidence="5" type="ORF">QF035_009061</name>
</gene>
<evidence type="ECO:0000313" key="6">
    <source>
        <dbReference type="Proteomes" id="UP001230328"/>
    </source>
</evidence>
<organism evidence="5 6">
    <name type="scientific">Streptomyces umbrinus</name>
    <dbReference type="NCBI Taxonomy" id="67370"/>
    <lineage>
        <taxon>Bacteria</taxon>
        <taxon>Bacillati</taxon>
        <taxon>Actinomycetota</taxon>
        <taxon>Actinomycetes</taxon>
        <taxon>Kitasatosporales</taxon>
        <taxon>Streptomycetaceae</taxon>
        <taxon>Streptomyces</taxon>
        <taxon>Streptomyces phaeochromogenes group</taxon>
    </lineage>
</organism>
<dbReference type="PANTHER" id="PTHR44846">
    <property type="entry name" value="MANNOSYL-D-GLYCERATE TRANSPORT/METABOLISM SYSTEM REPRESSOR MNGR-RELATED"/>
    <property type="match status" value="1"/>
</dbReference>
<feature type="domain" description="HTH gntR-type" evidence="4">
    <location>
        <begin position="1"/>
        <end position="68"/>
    </location>
</feature>
<keyword evidence="3" id="KW-0804">Transcription</keyword>
<proteinExistence type="predicted"/>
<dbReference type="Proteomes" id="UP001230328">
    <property type="component" value="Unassembled WGS sequence"/>
</dbReference>
<keyword evidence="2 5" id="KW-0238">DNA-binding</keyword>
<dbReference type="Pfam" id="PF00392">
    <property type="entry name" value="GntR"/>
    <property type="match status" value="5"/>
</dbReference>
<dbReference type="InterPro" id="IPR000524">
    <property type="entry name" value="Tscrpt_reg_HTH_GntR"/>
</dbReference>
<dbReference type="CDD" id="cd07377">
    <property type="entry name" value="WHTH_GntR"/>
    <property type="match status" value="1"/>
</dbReference>
<dbReference type="PANTHER" id="PTHR44846:SF1">
    <property type="entry name" value="MANNOSYL-D-GLYCERATE TRANSPORT_METABOLISM SYSTEM REPRESSOR MNGR-RELATED"/>
    <property type="match status" value="1"/>
</dbReference>
<dbReference type="InterPro" id="IPR036388">
    <property type="entry name" value="WH-like_DNA-bd_sf"/>
</dbReference>
<keyword evidence="1" id="KW-0805">Transcription regulation</keyword>
<name>A0ABU0T9L2_9ACTN</name>
<sequence>MTPELITKTIKRRVADGTYGRGTALPAEKALAAEFGVSHWTLRQALQPLKDTGVVHAISGRGNLVPDPQATQSAARQVQGITKIIRERLADGTYAVGTWLPGTSVLAAEFDVSPNTVQAALRSLKQEKLLAALNPQGTYVIDPQHPCAPPPAAQSHHVAIAKVIRVRLRNGTYPPGSRLPTYAELASEFGAGHTTISNALQLLRKEGLVSERQRSKRVYAVRSASEHPGADRNVTGEIERIVRSRLSDGTYAVGTWLPSARTLAAEFGVCHATIREALAPLKGEKLLASLETLGTYVVDPQQPGVPPPGMTSRTVVYVGKVLRERLRDGTYPPGSRLPTNVELATEFDVGVNTISRAINPLRSEGLVLSGLHFRVCAARPACEPSGLASNATRVLDGDLKRGFDHA</sequence>
<dbReference type="PROSITE" id="PS50949">
    <property type="entry name" value="HTH_GNTR"/>
    <property type="match status" value="5"/>
</dbReference>
<evidence type="ECO:0000256" key="2">
    <source>
        <dbReference type="ARBA" id="ARBA00023125"/>
    </source>
</evidence>
<dbReference type="SMART" id="SM00345">
    <property type="entry name" value="HTH_GNTR"/>
    <property type="match status" value="5"/>
</dbReference>
<dbReference type="RefSeq" id="WP_307527659.1">
    <property type="nucleotide sequence ID" value="NZ_JAUSZI010000002.1"/>
</dbReference>
<evidence type="ECO:0000256" key="3">
    <source>
        <dbReference type="ARBA" id="ARBA00023163"/>
    </source>
</evidence>
<feature type="domain" description="HTH gntR-type" evidence="4">
    <location>
        <begin position="154"/>
        <end position="223"/>
    </location>
</feature>
<evidence type="ECO:0000259" key="4">
    <source>
        <dbReference type="PROSITE" id="PS50949"/>
    </source>
</evidence>
<feature type="domain" description="HTH gntR-type" evidence="4">
    <location>
        <begin position="75"/>
        <end position="143"/>
    </location>
</feature>
<dbReference type="EMBL" id="JAUSZI010000002">
    <property type="protein sequence ID" value="MDQ1031479.1"/>
    <property type="molecule type" value="Genomic_DNA"/>
</dbReference>
<keyword evidence="6" id="KW-1185">Reference proteome</keyword>
<dbReference type="Gene3D" id="1.10.10.10">
    <property type="entry name" value="Winged helix-like DNA-binding domain superfamily/Winged helix DNA-binding domain"/>
    <property type="match status" value="5"/>
</dbReference>
<dbReference type="PRINTS" id="PR00035">
    <property type="entry name" value="HTHGNTR"/>
</dbReference>
<protein>
    <submittedName>
        <fullName evidence="5">DNA-binding GntR family transcriptional regulator</fullName>
    </submittedName>
</protein>